<evidence type="ECO:0000259" key="1">
    <source>
        <dbReference type="Pfam" id="PF12571"/>
    </source>
</evidence>
<feature type="domain" description="Phage tail fibre protein N-terminal" evidence="1">
    <location>
        <begin position="1"/>
        <end position="148"/>
    </location>
</feature>
<dbReference type="PANTHER" id="PTHR35191:SF1">
    <property type="entry name" value="PROPHAGE SIDE TAIL FIBER PROTEIN HOMOLOG STFQ-RELATED"/>
    <property type="match status" value="1"/>
</dbReference>
<proteinExistence type="predicted"/>
<protein>
    <submittedName>
        <fullName evidence="2">Tail-collar fiber protein</fullName>
    </submittedName>
</protein>
<reference evidence="2 3" key="1">
    <citation type="submission" date="2018-10" db="EMBL/GenBank/DDBJ databases">
        <title>Genomic Encyclopedia of Type Strains, Phase IV (KMG-IV): sequencing the most valuable type-strain genomes for metagenomic binning, comparative biology and taxonomic classification.</title>
        <authorList>
            <person name="Goeker M."/>
        </authorList>
    </citation>
    <scope>NUCLEOTIDE SEQUENCE [LARGE SCALE GENOMIC DNA]</scope>
    <source>
        <strain evidence="2 3">DSM 23229</strain>
    </source>
</reference>
<evidence type="ECO:0000313" key="3">
    <source>
        <dbReference type="Proteomes" id="UP000281975"/>
    </source>
</evidence>
<dbReference type="Pfam" id="PF12571">
    <property type="entry name" value="Phage_tail_fib"/>
    <property type="match status" value="1"/>
</dbReference>
<dbReference type="InterPro" id="IPR051934">
    <property type="entry name" value="Phage_Tail_Fiber_Structural"/>
</dbReference>
<accession>A0A420WVL3</accession>
<sequence>MAQYYTLPTAVGEAKLANAIALGGTITISELALGDGGGTLPTPDSDRTALINEVRRAQINTSVVDEDNPNWIVVEQVLPPDVGGWTIREVGLYDADGDMIAYGNYPETYKPQLSEGSGRTQTIRFVMQVSDTAAVTLKVDPTVVLATRSYVDDSIRAHAESRNHPEATTTAIGFVELATGTEAKARADKKRALTPDTGGQMLAAHEQAETAHDAGQIALAEALANFTDAETVQAVLALIQRAALLPTATTEQAQALSSDDVVLTPASLAAIFSGPGQTLGPKGCQPLPGGLYLQWSEVTVTGQVRTQNIGDASLIIYDESAYVTWSMKYPNACVLATGSFGDIGEGIIENMTCRGSQTGASVRANGLASRPAGTSYSISGTIYALGH</sequence>
<dbReference type="RefSeq" id="WP_121173226.1">
    <property type="nucleotide sequence ID" value="NZ_RBIN01000006.1"/>
</dbReference>
<dbReference type="OrthoDB" id="9810174at2"/>
<organism evidence="2 3">
    <name type="scientific">Kushneria sinocarnis</name>
    <dbReference type="NCBI Taxonomy" id="595502"/>
    <lineage>
        <taxon>Bacteria</taxon>
        <taxon>Pseudomonadati</taxon>
        <taxon>Pseudomonadota</taxon>
        <taxon>Gammaproteobacteria</taxon>
        <taxon>Oceanospirillales</taxon>
        <taxon>Halomonadaceae</taxon>
        <taxon>Kushneria</taxon>
    </lineage>
</organism>
<comment type="caution">
    <text evidence="2">The sequence shown here is derived from an EMBL/GenBank/DDBJ whole genome shotgun (WGS) entry which is preliminary data.</text>
</comment>
<name>A0A420WVL3_9GAMM</name>
<dbReference type="InterPro" id="IPR022225">
    <property type="entry name" value="Phage_tail_fibre_N"/>
</dbReference>
<evidence type="ECO:0000313" key="2">
    <source>
        <dbReference type="EMBL" id="RKR02589.1"/>
    </source>
</evidence>
<dbReference type="PANTHER" id="PTHR35191">
    <property type="entry name" value="PROPHAGE SIDE TAIL FIBER PROTEIN HOMOLOG STFQ-RELATED"/>
    <property type="match status" value="1"/>
</dbReference>
<dbReference type="AlphaFoldDB" id="A0A420WVL3"/>
<dbReference type="EMBL" id="RBIN01000006">
    <property type="protein sequence ID" value="RKR02589.1"/>
    <property type="molecule type" value="Genomic_DNA"/>
</dbReference>
<gene>
    <name evidence="2" type="ORF">C7446_2307</name>
</gene>
<keyword evidence="3" id="KW-1185">Reference proteome</keyword>
<dbReference type="Proteomes" id="UP000281975">
    <property type="component" value="Unassembled WGS sequence"/>
</dbReference>